<dbReference type="EMBL" id="LXQA011173004">
    <property type="protein sequence ID" value="MCI87698.1"/>
    <property type="molecule type" value="Genomic_DNA"/>
</dbReference>
<comment type="caution">
    <text evidence="2">The sequence shown here is derived from an EMBL/GenBank/DDBJ whole genome shotgun (WGS) entry which is preliminary data.</text>
</comment>
<evidence type="ECO:0000313" key="2">
    <source>
        <dbReference type="EMBL" id="MCI87698.1"/>
    </source>
</evidence>
<protein>
    <submittedName>
        <fullName evidence="2">Uncharacterized protein</fullName>
    </submittedName>
</protein>
<feature type="compositionally biased region" description="Basic residues" evidence="1">
    <location>
        <begin position="32"/>
        <end position="41"/>
    </location>
</feature>
<keyword evidence="3" id="KW-1185">Reference proteome</keyword>
<organism evidence="2 3">
    <name type="scientific">Trifolium medium</name>
    <dbReference type="NCBI Taxonomy" id="97028"/>
    <lineage>
        <taxon>Eukaryota</taxon>
        <taxon>Viridiplantae</taxon>
        <taxon>Streptophyta</taxon>
        <taxon>Embryophyta</taxon>
        <taxon>Tracheophyta</taxon>
        <taxon>Spermatophyta</taxon>
        <taxon>Magnoliopsida</taxon>
        <taxon>eudicotyledons</taxon>
        <taxon>Gunneridae</taxon>
        <taxon>Pentapetalae</taxon>
        <taxon>rosids</taxon>
        <taxon>fabids</taxon>
        <taxon>Fabales</taxon>
        <taxon>Fabaceae</taxon>
        <taxon>Papilionoideae</taxon>
        <taxon>50 kb inversion clade</taxon>
        <taxon>NPAAA clade</taxon>
        <taxon>Hologalegina</taxon>
        <taxon>IRL clade</taxon>
        <taxon>Trifolieae</taxon>
        <taxon>Trifolium</taxon>
    </lineage>
</organism>
<accession>A0A392VH26</accession>
<name>A0A392VH26_9FABA</name>
<proteinExistence type="predicted"/>
<sequence length="41" mass="4238">MRPVKASTGRVSRGPPLRAIATVGGGGSSPARNRRRSTGFD</sequence>
<evidence type="ECO:0000256" key="1">
    <source>
        <dbReference type="SAM" id="MobiDB-lite"/>
    </source>
</evidence>
<dbReference type="AlphaFoldDB" id="A0A392VH26"/>
<evidence type="ECO:0000313" key="3">
    <source>
        <dbReference type="Proteomes" id="UP000265520"/>
    </source>
</evidence>
<feature type="non-terminal residue" evidence="2">
    <location>
        <position position="41"/>
    </location>
</feature>
<dbReference type="Proteomes" id="UP000265520">
    <property type="component" value="Unassembled WGS sequence"/>
</dbReference>
<feature type="region of interest" description="Disordered" evidence="1">
    <location>
        <begin position="1"/>
        <end position="41"/>
    </location>
</feature>
<reference evidence="2 3" key="1">
    <citation type="journal article" date="2018" name="Front. Plant Sci.">
        <title>Red Clover (Trifolium pratense) and Zigzag Clover (T. medium) - A Picture of Genomic Similarities and Differences.</title>
        <authorList>
            <person name="Dluhosova J."/>
            <person name="Istvanek J."/>
            <person name="Nedelnik J."/>
            <person name="Repkova J."/>
        </authorList>
    </citation>
    <scope>NUCLEOTIDE SEQUENCE [LARGE SCALE GENOMIC DNA]</scope>
    <source>
        <strain evidence="3">cv. 10/8</strain>
        <tissue evidence="2">Leaf</tissue>
    </source>
</reference>